<evidence type="ECO:0000313" key="4">
    <source>
        <dbReference type="Proteomes" id="UP000639643"/>
    </source>
</evidence>
<feature type="chain" id="PRO_5034335250" description="Ubiquitin 3 binding protein But2 C-terminal domain-containing protein" evidence="2">
    <location>
        <begin position="19"/>
        <end position="217"/>
    </location>
</feature>
<feature type="compositionally biased region" description="Low complexity" evidence="1">
    <location>
        <begin position="29"/>
        <end position="51"/>
    </location>
</feature>
<name>A0A8H6J7T9_9PEZI</name>
<feature type="signal peptide" evidence="2">
    <location>
        <begin position="1"/>
        <end position="18"/>
    </location>
</feature>
<dbReference type="EMBL" id="WIGM01000955">
    <property type="protein sequence ID" value="KAF6807898.1"/>
    <property type="molecule type" value="Genomic_DNA"/>
</dbReference>
<evidence type="ECO:0000256" key="1">
    <source>
        <dbReference type="SAM" id="MobiDB-lite"/>
    </source>
</evidence>
<comment type="caution">
    <text evidence="3">The sequence shown here is derived from an EMBL/GenBank/DDBJ whole genome shotgun (WGS) entry which is preliminary data.</text>
</comment>
<gene>
    <name evidence="3" type="ORF">CMUS01_14009</name>
</gene>
<organism evidence="3 4">
    <name type="scientific">Colletotrichum musicola</name>
    <dbReference type="NCBI Taxonomy" id="2175873"/>
    <lineage>
        <taxon>Eukaryota</taxon>
        <taxon>Fungi</taxon>
        <taxon>Dikarya</taxon>
        <taxon>Ascomycota</taxon>
        <taxon>Pezizomycotina</taxon>
        <taxon>Sordariomycetes</taxon>
        <taxon>Hypocreomycetidae</taxon>
        <taxon>Glomerellales</taxon>
        <taxon>Glomerellaceae</taxon>
        <taxon>Colletotrichum</taxon>
        <taxon>Colletotrichum orchidearum species complex</taxon>
    </lineage>
</organism>
<evidence type="ECO:0000313" key="3">
    <source>
        <dbReference type="EMBL" id="KAF6807898.1"/>
    </source>
</evidence>
<protein>
    <recommendedName>
        <fullName evidence="5">Ubiquitin 3 binding protein But2 C-terminal domain-containing protein</fullName>
    </recommendedName>
</protein>
<dbReference type="Proteomes" id="UP000639643">
    <property type="component" value="Unassembled WGS sequence"/>
</dbReference>
<proteinExistence type="predicted"/>
<keyword evidence="4" id="KW-1185">Reference proteome</keyword>
<reference evidence="3" key="1">
    <citation type="journal article" date="2020" name="Phytopathology">
        <title>Genome Sequence Resources of Colletotrichum truncatum, C. plurivorum, C. musicola, and C. sojae: Four Species Pathogenic to Soybean (Glycine max).</title>
        <authorList>
            <person name="Rogerio F."/>
            <person name="Boufleur T.R."/>
            <person name="Ciampi-Guillardi M."/>
            <person name="Sukno S.A."/>
            <person name="Thon M.R."/>
            <person name="Massola Junior N.S."/>
            <person name="Baroncelli R."/>
        </authorList>
    </citation>
    <scope>NUCLEOTIDE SEQUENCE</scope>
    <source>
        <strain evidence="3">LFN0074</strain>
    </source>
</reference>
<feature type="region of interest" description="Disordered" evidence="1">
    <location>
        <begin position="24"/>
        <end position="51"/>
    </location>
</feature>
<keyword evidence="2" id="KW-0732">Signal</keyword>
<sequence length="217" mass="23311">MSSKLLFALTSILALAAAAPHAPARECTVKPTSTSTSKEPTAATATPGTKAHPQHFNIYQVDQPNHGTDNVPHLDLHTNITRQVVVFDGIPATAKSCSLNWRQGPIATRVFRVQGSGLVSSRQLKSEGFPVWSPGSGVLINPTTIKPFQGSDDDFSTGLDFTLWDAPEYPDAQPHGGPGVKCEERIVVELAVNLNNGQDGRVFMQDDAENGLYISYS</sequence>
<dbReference type="OrthoDB" id="5431298at2759"/>
<evidence type="ECO:0000256" key="2">
    <source>
        <dbReference type="SAM" id="SignalP"/>
    </source>
</evidence>
<accession>A0A8H6J7T9</accession>
<evidence type="ECO:0008006" key="5">
    <source>
        <dbReference type="Google" id="ProtNLM"/>
    </source>
</evidence>
<dbReference type="AlphaFoldDB" id="A0A8H6J7T9"/>